<accession>A0AAW2ES74</accession>
<dbReference type="Proteomes" id="UP001430953">
    <property type="component" value="Unassembled WGS sequence"/>
</dbReference>
<name>A0AAW2ES74_9HYME</name>
<dbReference type="AlphaFoldDB" id="A0AAW2ES74"/>
<comment type="caution">
    <text evidence="1">The sequence shown here is derived from an EMBL/GenBank/DDBJ whole genome shotgun (WGS) entry which is preliminary data.</text>
</comment>
<dbReference type="EMBL" id="JADYXP020000020">
    <property type="protein sequence ID" value="KAL0104532.1"/>
    <property type="molecule type" value="Genomic_DNA"/>
</dbReference>
<sequence length="49" mass="5768">MVFKWIYRKCISAAPCAHIYGCRSMNRALINRDVICPRARVSRGIREER</sequence>
<gene>
    <name evidence="1" type="ORF">PUN28_017329</name>
</gene>
<reference evidence="1 2" key="1">
    <citation type="submission" date="2023-03" db="EMBL/GenBank/DDBJ databases">
        <title>High recombination rates correlate with genetic variation in Cardiocondyla obscurior ants.</title>
        <authorList>
            <person name="Errbii M."/>
        </authorList>
    </citation>
    <scope>NUCLEOTIDE SEQUENCE [LARGE SCALE GENOMIC DNA]</scope>
    <source>
        <strain evidence="1">Alpha-2009</strain>
        <tissue evidence="1">Whole body</tissue>
    </source>
</reference>
<protein>
    <submittedName>
        <fullName evidence="1">Uncharacterized protein</fullName>
    </submittedName>
</protein>
<keyword evidence="2" id="KW-1185">Reference proteome</keyword>
<evidence type="ECO:0000313" key="1">
    <source>
        <dbReference type="EMBL" id="KAL0104532.1"/>
    </source>
</evidence>
<organism evidence="1 2">
    <name type="scientific">Cardiocondyla obscurior</name>
    <dbReference type="NCBI Taxonomy" id="286306"/>
    <lineage>
        <taxon>Eukaryota</taxon>
        <taxon>Metazoa</taxon>
        <taxon>Ecdysozoa</taxon>
        <taxon>Arthropoda</taxon>
        <taxon>Hexapoda</taxon>
        <taxon>Insecta</taxon>
        <taxon>Pterygota</taxon>
        <taxon>Neoptera</taxon>
        <taxon>Endopterygota</taxon>
        <taxon>Hymenoptera</taxon>
        <taxon>Apocrita</taxon>
        <taxon>Aculeata</taxon>
        <taxon>Formicoidea</taxon>
        <taxon>Formicidae</taxon>
        <taxon>Myrmicinae</taxon>
        <taxon>Cardiocondyla</taxon>
    </lineage>
</organism>
<evidence type="ECO:0000313" key="2">
    <source>
        <dbReference type="Proteomes" id="UP001430953"/>
    </source>
</evidence>
<proteinExistence type="predicted"/>